<keyword evidence="1" id="KW-0539">Nucleus</keyword>
<protein>
    <recommendedName>
        <fullName evidence="1">HEAT repeat-containing protein 1</fullName>
    </recommendedName>
</protein>
<dbReference type="RefSeq" id="XP_067078642.1">
    <property type="nucleotide sequence ID" value="XM_067222541.1"/>
</dbReference>
<keyword evidence="1" id="KW-0687">Ribonucleoprotein</keyword>
<comment type="caution">
    <text evidence="2">The sequence shown here is derived from an EMBL/GenBank/DDBJ whole genome shotgun (WGS) entry which is preliminary data.</text>
</comment>
<dbReference type="InterPro" id="IPR016024">
    <property type="entry name" value="ARM-type_fold"/>
</dbReference>
<dbReference type="VEuPathDB" id="TriTrypDB:TEOVI_000042900"/>
<keyword evidence="1" id="KW-0690">Ribosome biogenesis</keyword>
<reference evidence="2" key="1">
    <citation type="submission" date="2016-09" db="EMBL/GenBank/DDBJ databases">
        <authorList>
            <person name="Hebert L."/>
            <person name="Moumen B."/>
        </authorList>
    </citation>
    <scope>NUCLEOTIDE SEQUENCE [LARGE SCALE GENOMIC DNA]</scope>
    <source>
        <strain evidence="2">OVI</strain>
    </source>
</reference>
<keyword evidence="1" id="KW-0698">rRNA processing</keyword>
<dbReference type="InterPro" id="IPR040191">
    <property type="entry name" value="UTP10"/>
</dbReference>
<dbReference type="GO" id="GO:0045943">
    <property type="term" value="P:positive regulation of transcription by RNA polymerase I"/>
    <property type="evidence" value="ECO:0007669"/>
    <property type="project" value="TreeGrafter"/>
</dbReference>
<dbReference type="Proteomes" id="UP000195570">
    <property type="component" value="Unassembled WGS sequence"/>
</dbReference>
<gene>
    <name evidence="2" type="ORF">TEOVI_000042900</name>
</gene>
<evidence type="ECO:0000313" key="3">
    <source>
        <dbReference type="Proteomes" id="UP000195570"/>
    </source>
</evidence>
<dbReference type="SUPFAM" id="SSF48371">
    <property type="entry name" value="ARM repeat"/>
    <property type="match status" value="1"/>
</dbReference>
<dbReference type="Gene3D" id="1.25.10.10">
    <property type="entry name" value="Leucine-rich Repeat Variant"/>
    <property type="match status" value="1"/>
</dbReference>
<dbReference type="GO" id="GO:0030515">
    <property type="term" value="F:snoRNA binding"/>
    <property type="evidence" value="ECO:0007669"/>
    <property type="project" value="TreeGrafter"/>
</dbReference>
<accession>A0A1G4I5X7</accession>
<dbReference type="PANTHER" id="PTHR13457:SF1">
    <property type="entry name" value="HEAT REPEAT-CONTAINING PROTEIN 1"/>
    <property type="match status" value="1"/>
</dbReference>
<sequence>MSSQLASQLQKLQHRPVDDKRLSGSFLFSDGDSRNFSREQIHQLAVHGLQTLIAVDNRFHFFVNRLFDPHGTRAERKQLRRDANQELNEAVEQFLTLLSPHIFLTAAHQVFEYLVRVHEVHVYNVSAVLRAFLPYHDHSLFSRVLLLLDLRDTGLEFLAANQETGSPLLREHLVQACAVSRKVLQLVCLTVAISVRMRVHNSAAHALFAGVAVQLASYPNAEATWRVLLPFVVEFITVGRSTEKLSNSELQEVNEGDESPWIGEDLDGSGVSRFSPSREAACSALVALVAWSNEVKLSSATLRAVVKPIYHLLTTGVDGSASFTVSVVDLLAVLDVLFHTQREAVLDVTFSPQLKFMLSFPWGHWVRFIDSSEARICDTLVSVLLRDCLYRLKSTHSLQSVSSDVLVFVQCAVEFLPLNDALVAETIATLLSCNVEETATMANHQNGENEEEVHLGVKQLQSGRRGSKYGQSSTGRKCVTMWIQALERRFCHVFDTTLSQLLNDVTTQNAAARFLARHLSGARYELLEVRGSSGSTEQLPLFACLLHPVAEVRRFAAERMREMSIGQLTTSSLSTLDGSRGNERGNTLLDLLGHVAQYEQSPEVAMVFLEVAGAASNKLIRVILSSGAGAGETPSRSFSDETQGSGNPVDDAIAILRRLFRCFWTMTVTQGCVAIQERFYQLILLPLMQQVDEQRGVFLGGSKKKLKVPEMGDACRIGWGLLLYYATLLYVHAIDLLVRERSVNGGSAKERLCAGESTDAELTKLVMKLEKHLAETVPGIGRTATLFTPALYPGCDPLYEFADCDASTEGGKSAAAFMGGVTSLLDDEQGEEGFCLSVFECTPLLLALYHEASVQVRPTLERLLCLREANEDDRPSARAIMLECCVGCAALLSTAYDSELADVTHMLFQFFVSGRNGGVRTSKYSIGMRGGYLMNLQGSQRAAAGGMRGRVGRGAANDGSSPFLPKNLFTRIMGATIRISMETRLTRNSEVGSCVEGEKMAFNSTNTLAYMGRLLGYLDAPLPAAAVSPMWLPPAYLHMLELCNTASDVAGDDWNVQLPVDWFRLVYRSVFESPVTLKSNCGSYFSLSGLFVAVTSPLAAPAGRREDVLTTLQGLILSAADDVKRSTRDAKKRLTITNMSSAQLFLEAALRQGSISITTLNALVEAIALEDSHAHLTHTASELLCRMIVDGVGNGGNEETTAPFSFLNLVVEHFYPLRARKSGIVVNALLPLLISLLEAGGDGGEGTVSPEAANFVQAICNRAQICAEMATISNEEKNALLQLNLTLVRHPFLRVSGRRTRLVYRHALSTFASVLSRGCDVSSANPLVFVPKPTRNTSQGTNNLLEKSDDEDYAKRVASVVSEVVLDDAVCLSRMGADALSLLVGTVGGYQRLFLPLVSQKLKQRSPDLSIIADALESVAAASPSSPLPVSEGEGGDTVDAWEPPSWCTLYDPLKSTDVESILQLCAKSLSRADGGEEIVWRREGNTLPALRILCAIFESSHLIRFDGDDVGKREGEGGEDLGDSSLFNLVREVLNSFPLASLLPLLEDNDSADVGASGNSLYRLALSFIRCLVNLCLSSPGALNDGQPDGAAVIRQEVVRQSVILMAGLFTPDLPSSSGAQKPASASEAARPNSVFSGRTIGTVTELLRIVSPLFTPAVTPMHSNDFSVGGRVALHIPVVALLIRLESVNFESGKHNYTSAMEVCRHLLVSFDVQTQLLCLTGMMELLVDPHKQLSLSSPKVGGNRRGKVEGMDTGDVGCSENDDDYTMKRLFRKLLKPNQVVNRQEEIMYLINDTIKSEEFLAGFVALQHSTAVLCLDTAHADGGVQRDDTSGTKYGESSLFEGIDKSNECMALLVASLKLFAYYTELNTATENDAGTAAASQHSDGGFVGAPAYGEKKAFVMLLELLAGNTLACVLAGINEPTFVLCMKNLLTDHRAAVQLKGLEMLLDRLHNALPTVEQILTKEEVERGRQKLRDPKSRLTLTDVVRLKARPFATKRSFTLFSHIFALMMSAARVQVGKAERVDNLRLLTLSVACMEELVRIIASGGSQHAEAALLNVNRTARVTEDRLNKLFGNHSRVKEVHRWVDSMVSVLPRVIRSCRNQDEEHTHGSKEDCLFAAAALLTALGTVSQVMGTAFTVPHSNVILQVVVDAAVFAAAGVPPTVSRGEVGSVLRQSSLNCLLRTFPSSWLMCQPYLSRIIYVATHLQNVDDTETNYLSVEVMSMLEVALEPQLFIEASAECVRGIVEQEVAADESGKRSKRVLRVRVDTHSLALLYSSIQRRVTSLGREELKHLSLFVGGTTARDNFWLSSMQTLASAPTLPSPDAVQPVLEAYTMFFLKFKAKHCTSFISTMAEWAFGGAAEGFVKSTEKQQAKESAGKESEDVRERDDVASVPRVIVHRWLLFYALCNHLLERLGSIMDFAFPVLLPYIVGTLASYCSSTTHAARHAADLIARTLEGALNSIRIIASAQTAPPHHDHSIPVDNYLATHEVFSAVMPAVVRQLTNLVYLADSTHDYAFRAEQCVIPAVRALFLSLTSSKQQSDTQREVLRSLRHPSRHVRRVALLCLDRIYEDGGGELAARLMAEMLPSVAELTEDRDDVVVEQARRLCGHLSSITGQDVLYAMGS</sequence>
<dbReference type="GO" id="GO:0000462">
    <property type="term" value="P:maturation of SSU-rRNA from tricistronic rRNA transcript (SSU-rRNA, 5.8S rRNA, LSU-rRNA)"/>
    <property type="evidence" value="ECO:0007669"/>
    <property type="project" value="TreeGrafter"/>
</dbReference>
<proteinExistence type="inferred from homology"/>
<comment type="subcellular location">
    <subcellularLocation>
        <location evidence="1">Nucleus</location>
        <location evidence="1">Nucleolus</location>
    </subcellularLocation>
</comment>
<dbReference type="EMBL" id="CZPT02000721">
    <property type="protein sequence ID" value="SCU67311.1"/>
    <property type="molecule type" value="Genomic_DNA"/>
</dbReference>
<dbReference type="GO" id="GO:0032040">
    <property type="term" value="C:small-subunit processome"/>
    <property type="evidence" value="ECO:0007669"/>
    <property type="project" value="TreeGrafter"/>
</dbReference>
<dbReference type="GO" id="GO:0030686">
    <property type="term" value="C:90S preribosome"/>
    <property type="evidence" value="ECO:0007669"/>
    <property type="project" value="TreeGrafter"/>
</dbReference>
<evidence type="ECO:0000256" key="1">
    <source>
        <dbReference type="RuleBase" id="RU367065"/>
    </source>
</evidence>
<organism evidence="2 3">
    <name type="scientific">Trypanosoma equiperdum</name>
    <dbReference type="NCBI Taxonomy" id="5694"/>
    <lineage>
        <taxon>Eukaryota</taxon>
        <taxon>Discoba</taxon>
        <taxon>Euglenozoa</taxon>
        <taxon>Kinetoplastea</taxon>
        <taxon>Metakinetoplastina</taxon>
        <taxon>Trypanosomatida</taxon>
        <taxon>Trypanosomatidae</taxon>
        <taxon>Trypanosoma</taxon>
    </lineage>
</organism>
<comment type="similarity">
    <text evidence="1">Belongs to the HEATR1/UTP10 family.</text>
</comment>
<comment type="function">
    <text evidence="1">Involved in nucleolar processing of pre-18S ribosomal RNA.</text>
</comment>
<evidence type="ECO:0000313" key="2">
    <source>
        <dbReference type="EMBL" id="SCU67311.1"/>
    </source>
</evidence>
<keyword evidence="3" id="KW-1185">Reference proteome</keyword>
<name>A0A1G4I5X7_TRYEQ</name>
<dbReference type="PANTHER" id="PTHR13457">
    <property type="entry name" value="BAP28"/>
    <property type="match status" value="1"/>
</dbReference>
<dbReference type="GO" id="GO:0034455">
    <property type="term" value="C:t-UTP complex"/>
    <property type="evidence" value="ECO:0007669"/>
    <property type="project" value="TreeGrafter"/>
</dbReference>
<dbReference type="GeneID" id="92374369"/>
<dbReference type="InterPro" id="IPR011989">
    <property type="entry name" value="ARM-like"/>
</dbReference>